<keyword evidence="3" id="KW-0862">Zinc</keyword>
<dbReference type="OrthoDB" id="6407410at2759"/>
<feature type="region of interest" description="Disordered" evidence="4">
    <location>
        <begin position="202"/>
        <end position="238"/>
    </location>
</feature>
<protein>
    <recommendedName>
        <fullName evidence="5">Yippee domain-containing protein</fullName>
    </recommendedName>
</protein>
<reference evidence="6 7" key="1">
    <citation type="submission" date="2015-07" db="EMBL/GenBank/DDBJ databases">
        <title>Emmonsia species relationships and genome sequence.</title>
        <authorList>
            <person name="Cuomo C.A."/>
            <person name="Schwartz I.S."/>
            <person name="Kenyon C."/>
            <person name="de Hoog G.S."/>
            <person name="Govender N.P."/>
            <person name="Botha A."/>
            <person name="Moreno L."/>
            <person name="de Vries M."/>
            <person name="Munoz J.F."/>
            <person name="Stielow J.B."/>
        </authorList>
    </citation>
    <scope>NUCLEOTIDE SEQUENCE [LARGE SCALE GENOMIC DNA]</scope>
    <source>
        <strain evidence="6 7">CBS 136260</strain>
    </source>
</reference>
<comment type="similarity">
    <text evidence="1">Belongs to the yippee family.</text>
</comment>
<dbReference type="EMBL" id="LGUA01000614">
    <property type="protein sequence ID" value="OAX80802.1"/>
    <property type="molecule type" value="Genomic_DNA"/>
</dbReference>
<dbReference type="InterPro" id="IPR039058">
    <property type="entry name" value="Yippee_fam"/>
</dbReference>
<evidence type="ECO:0000256" key="1">
    <source>
        <dbReference type="ARBA" id="ARBA00005613"/>
    </source>
</evidence>
<evidence type="ECO:0000256" key="3">
    <source>
        <dbReference type="ARBA" id="ARBA00022833"/>
    </source>
</evidence>
<dbReference type="STRING" id="1658172.A0A1B7NVJ9"/>
<accession>A0A1B7NVJ9</accession>
<comment type="caution">
    <text evidence="6">The sequence shown here is derived from an EMBL/GenBank/DDBJ whole genome shotgun (WGS) entry which is preliminary data.</text>
</comment>
<dbReference type="InterPro" id="IPR034751">
    <property type="entry name" value="Yippee"/>
</dbReference>
<evidence type="ECO:0000313" key="6">
    <source>
        <dbReference type="EMBL" id="OAX80802.1"/>
    </source>
</evidence>
<organism evidence="6 7">
    <name type="scientific">Emergomyces africanus</name>
    <dbReference type="NCBI Taxonomy" id="1955775"/>
    <lineage>
        <taxon>Eukaryota</taxon>
        <taxon>Fungi</taxon>
        <taxon>Dikarya</taxon>
        <taxon>Ascomycota</taxon>
        <taxon>Pezizomycotina</taxon>
        <taxon>Eurotiomycetes</taxon>
        <taxon>Eurotiomycetidae</taxon>
        <taxon>Onygenales</taxon>
        <taxon>Ajellomycetaceae</taxon>
        <taxon>Emergomyces</taxon>
    </lineage>
</organism>
<gene>
    <name evidence="6" type="ORF">ACJ72_04856</name>
</gene>
<dbReference type="AlphaFoldDB" id="A0A1B7NVJ9"/>
<evidence type="ECO:0000313" key="7">
    <source>
        <dbReference type="Proteomes" id="UP000091918"/>
    </source>
</evidence>
<name>A0A1B7NVJ9_9EURO</name>
<feature type="region of interest" description="Disordered" evidence="4">
    <location>
        <begin position="27"/>
        <end position="68"/>
    </location>
</feature>
<dbReference type="GO" id="GO:0046872">
    <property type="term" value="F:metal ion binding"/>
    <property type="evidence" value="ECO:0007669"/>
    <property type="project" value="UniProtKB-KW"/>
</dbReference>
<evidence type="ECO:0000256" key="2">
    <source>
        <dbReference type="ARBA" id="ARBA00022723"/>
    </source>
</evidence>
<feature type="compositionally biased region" description="Low complexity" evidence="4">
    <location>
        <begin position="27"/>
        <end position="55"/>
    </location>
</feature>
<dbReference type="Pfam" id="PF03226">
    <property type="entry name" value="Yippee-Mis18"/>
    <property type="match status" value="1"/>
</dbReference>
<dbReference type="InterPro" id="IPR004910">
    <property type="entry name" value="Yippee/Mis18/Cereblon"/>
</dbReference>
<evidence type="ECO:0000259" key="5">
    <source>
        <dbReference type="PROSITE" id="PS51792"/>
    </source>
</evidence>
<keyword evidence="2" id="KW-0479">Metal-binding</keyword>
<dbReference type="PROSITE" id="PS51792">
    <property type="entry name" value="YIPPEE"/>
    <property type="match status" value="1"/>
</dbReference>
<dbReference type="Proteomes" id="UP000091918">
    <property type="component" value="Unassembled WGS sequence"/>
</dbReference>
<keyword evidence="7" id="KW-1185">Reference proteome</keyword>
<dbReference type="PANTHER" id="PTHR13848">
    <property type="entry name" value="PROTEIN YIPPEE-LIKE CG15309-RELATED"/>
    <property type="match status" value="1"/>
</dbReference>
<evidence type="ECO:0000256" key="4">
    <source>
        <dbReference type="SAM" id="MobiDB-lite"/>
    </source>
</evidence>
<sequence length="273" mass="29681">MSSSPPSSIFPTYLLPSIPFRRRLWKSNKPSISPSKDSPSTSSSSSSSNSSSQGNNDDDDIDADGANVINPPGFLQGHKSFLRCARCSADLCLSSQIISKGFTGRHGRAYLVSADPSTDGISIAPSASLHRASLPNTVTQQPLPRQLVTGAHTVSDITCRFCGSLLGWKYVAAEEESQKYKVGKFILETKRISVCSSWENNHVGGGGGNGNDDDPSDYYYSQKASADGNDGNVEFDSQDEEECEDLFSGMWSPWLAAKRRRDRNFERRSFVSG</sequence>
<feature type="domain" description="Yippee" evidence="5">
    <location>
        <begin position="80"/>
        <end position="196"/>
    </location>
</feature>
<proteinExistence type="inferred from homology"/>